<keyword evidence="4" id="KW-0833">Ubl conjugation pathway</keyword>
<dbReference type="EC" id="2.3.2.23" evidence="1"/>
<evidence type="ECO:0000256" key="3">
    <source>
        <dbReference type="ARBA" id="ARBA00022741"/>
    </source>
</evidence>
<protein>
    <recommendedName>
        <fullName evidence="6">Ubiquitin-conjugating enzyme E2 T</fullName>
        <ecNumber evidence="1">2.3.2.23</ecNumber>
    </recommendedName>
    <alternativeName>
        <fullName evidence="7">E2 ubiquitin-conjugating enzyme T</fullName>
    </alternativeName>
    <alternativeName>
        <fullName evidence="9">Ubiquitin carrier protein T</fullName>
    </alternativeName>
    <alternativeName>
        <fullName evidence="8">Ubiquitin-protein ligase T</fullName>
    </alternativeName>
</protein>
<evidence type="ECO:0000256" key="4">
    <source>
        <dbReference type="ARBA" id="ARBA00022786"/>
    </source>
</evidence>
<evidence type="ECO:0000313" key="13">
    <source>
        <dbReference type="Proteomes" id="UP000076420"/>
    </source>
</evidence>
<evidence type="ECO:0000313" key="12">
    <source>
        <dbReference type="EnsemblMetazoa" id="BGLB020937-PA"/>
    </source>
</evidence>
<dbReference type="SMART" id="SM00212">
    <property type="entry name" value="UBCc"/>
    <property type="match status" value="1"/>
</dbReference>
<evidence type="ECO:0000256" key="7">
    <source>
        <dbReference type="ARBA" id="ARBA00076317"/>
    </source>
</evidence>
<keyword evidence="3" id="KW-0547">Nucleotide-binding</keyword>
<reference evidence="12" key="1">
    <citation type="submission" date="2020-05" db="UniProtKB">
        <authorList>
            <consortium name="EnsemblMetazoa"/>
        </authorList>
    </citation>
    <scope>IDENTIFICATION</scope>
    <source>
        <strain evidence="12">BB02</strain>
    </source>
</reference>
<accession>A0A2C9KL30</accession>
<dbReference type="VEuPathDB" id="VectorBase:BGLB020937"/>
<name>A0A2C9KL30_BIOGL</name>
<proteinExistence type="predicted"/>
<dbReference type="Proteomes" id="UP000076420">
    <property type="component" value="Unassembled WGS sequence"/>
</dbReference>
<keyword evidence="5" id="KW-0067">ATP-binding</keyword>
<dbReference type="PROSITE" id="PS50127">
    <property type="entry name" value="UBC_2"/>
    <property type="match status" value="1"/>
</dbReference>
<evidence type="ECO:0000256" key="6">
    <source>
        <dbReference type="ARBA" id="ARBA00072440"/>
    </source>
</evidence>
<sequence>MNNINKCRIKKELEMFLSLPSSEICCSALNGERLDNLSAQITGASGTPYEGGTFKLEIQIPDRYPFEPPRIRFITPIYHPNIDPDGRICMDTLKIPPKGTWRPFLNISTVLMMIRVLMGEPGSEDPLMTDIWQEFKYDYKTYAAKAKEWTRLYAVTESDSQHKNVKQPLETRESNALRDASGSEPRPTLKLKLSSKEVCNSSSDKTGVLESTQQPQGPVGTDNNTATKEVQGNQENWPAGNCPERKKRKLRLH</sequence>
<dbReference type="KEGG" id="bgt:106073455"/>
<organism evidence="12 13">
    <name type="scientific">Biomphalaria glabrata</name>
    <name type="common">Bloodfluke planorb</name>
    <name type="synonym">Freshwater snail</name>
    <dbReference type="NCBI Taxonomy" id="6526"/>
    <lineage>
        <taxon>Eukaryota</taxon>
        <taxon>Metazoa</taxon>
        <taxon>Spiralia</taxon>
        <taxon>Lophotrochozoa</taxon>
        <taxon>Mollusca</taxon>
        <taxon>Gastropoda</taxon>
        <taxon>Heterobranchia</taxon>
        <taxon>Euthyneura</taxon>
        <taxon>Panpulmonata</taxon>
        <taxon>Hygrophila</taxon>
        <taxon>Lymnaeoidea</taxon>
        <taxon>Planorbidae</taxon>
        <taxon>Biomphalaria</taxon>
    </lineage>
</organism>
<gene>
    <name evidence="12" type="primary">106073455</name>
</gene>
<dbReference type="GO" id="GO:0005524">
    <property type="term" value="F:ATP binding"/>
    <property type="evidence" value="ECO:0007669"/>
    <property type="project" value="UniProtKB-KW"/>
</dbReference>
<dbReference type="InterPro" id="IPR000608">
    <property type="entry name" value="UBC"/>
</dbReference>
<evidence type="ECO:0000256" key="8">
    <source>
        <dbReference type="ARBA" id="ARBA00077509"/>
    </source>
</evidence>
<dbReference type="EnsemblMetazoa" id="BGLB020937-RA">
    <property type="protein sequence ID" value="BGLB020937-PA"/>
    <property type="gene ID" value="BGLB020937"/>
</dbReference>
<evidence type="ECO:0000256" key="2">
    <source>
        <dbReference type="ARBA" id="ARBA00022679"/>
    </source>
</evidence>
<evidence type="ECO:0000256" key="9">
    <source>
        <dbReference type="ARBA" id="ARBA00082133"/>
    </source>
</evidence>
<dbReference type="FunFam" id="3.10.110.10:FF:000041">
    <property type="entry name" value="Ubiquitin-conjugating enzyme E2 T"/>
    <property type="match status" value="1"/>
</dbReference>
<feature type="compositionally biased region" description="Polar residues" evidence="10">
    <location>
        <begin position="197"/>
        <end position="236"/>
    </location>
</feature>
<dbReference type="AlphaFoldDB" id="A0A2C9KL30"/>
<dbReference type="STRING" id="6526.A0A2C9KL30"/>
<keyword evidence="2" id="KW-0808">Transferase</keyword>
<dbReference type="PANTHER" id="PTHR24068">
    <property type="entry name" value="UBIQUITIN-CONJUGATING ENZYME E2"/>
    <property type="match status" value="1"/>
</dbReference>
<evidence type="ECO:0000256" key="5">
    <source>
        <dbReference type="ARBA" id="ARBA00022840"/>
    </source>
</evidence>
<evidence type="ECO:0000256" key="10">
    <source>
        <dbReference type="SAM" id="MobiDB-lite"/>
    </source>
</evidence>
<dbReference type="CDD" id="cd23805">
    <property type="entry name" value="UBCc_UBE2T"/>
    <property type="match status" value="1"/>
</dbReference>
<feature type="region of interest" description="Disordered" evidence="10">
    <location>
        <begin position="160"/>
        <end position="253"/>
    </location>
</feature>
<evidence type="ECO:0000256" key="1">
    <source>
        <dbReference type="ARBA" id="ARBA00012486"/>
    </source>
</evidence>
<feature type="domain" description="UBC core" evidence="11">
    <location>
        <begin position="4"/>
        <end position="155"/>
    </location>
</feature>
<dbReference type="SUPFAM" id="SSF54495">
    <property type="entry name" value="UBC-like"/>
    <property type="match status" value="1"/>
</dbReference>
<dbReference type="Gene3D" id="3.10.110.10">
    <property type="entry name" value="Ubiquitin Conjugating Enzyme"/>
    <property type="match status" value="1"/>
</dbReference>
<evidence type="ECO:0000259" key="11">
    <source>
        <dbReference type="PROSITE" id="PS50127"/>
    </source>
</evidence>
<dbReference type="VEuPathDB" id="VectorBase:BGLAX_032559"/>
<dbReference type="InterPro" id="IPR016135">
    <property type="entry name" value="UBQ-conjugating_enzyme/RWD"/>
</dbReference>
<dbReference type="OrthoDB" id="9978460at2759"/>
<dbReference type="GO" id="GO:0061631">
    <property type="term" value="F:ubiquitin conjugating enzyme activity"/>
    <property type="evidence" value="ECO:0007669"/>
    <property type="project" value="UniProtKB-EC"/>
</dbReference>
<dbReference type="Pfam" id="PF00179">
    <property type="entry name" value="UQ_con"/>
    <property type="match status" value="1"/>
</dbReference>